<comment type="caution">
    <text evidence="1">The sequence shown here is derived from an EMBL/GenBank/DDBJ whole genome shotgun (WGS) entry which is preliminary data.</text>
</comment>
<reference evidence="2" key="1">
    <citation type="journal article" date="2023" name="Front. Plant Sci.">
        <title>Chromosomal-level genome assembly of Melastoma candidum provides insights into trichome evolution.</title>
        <authorList>
            <person name="Zhong Y."/>
            <person name="Wu W."/>
            <person name="Sun C."/>
            <person name="Zou P."/>
            <person name="Liu Y."/>
            <person name="Dai S."/>
            <person name="Zhou R."/>
        </authorList>
    </citation>
    <scope>NUCLEOTIDE SEQUENCE [LARGE SCALE GENOMIC DNA]</scope>
</reference>
<dbReference type="EMBL" id="CM042888">
    <property type="protein sequence ID" value="KAI4326193.1"/>
    <property type="molecule type" value="Genomic_DNA"/>
</dbReference>
<evidence type="ECO:0000313" key="2">
    <source>
        <dbReference type="Proteomes" id="UP001057402"/>
    </source>
</evidence>
<dbReference type="Proteomes" id="UP001057402">
    <property type="component" value="Chromosome 9"/>
</dbReference>
<sequence>MSLQFGAPHQVQDPQQPLQPQQVIQAPMRMRPVGPSNGLHPLSSDSLAPPLTSGLSDMRAGSKQEVSDAGNPDGEQ</sequence>
<organism evidence="1 2">
    <name type="scientific">Melastoma candidum</name>
    <dbReference type="NCBI Taxonomy" id="119954"/>
    <lineage>
        <taxon>Eukaryota</taxon>
        <taxon>Viridiplantae</taxon>
        <taxon>Streptophyta</taxon>
        <taxon>Embryophyta</taxon>
        <taxon>Tracheophyta</taxon>
        <taxon>Spermatophyta</taxon>
        <taxon>Magnoliopsida</taxon>
        <taxon>eudicotyledons</taxon>
        <taxon>Gunneridae</taxon>
        <taxon>Pentapetalae</taxon>
        <taxon>rosids</taxon>
        <taxon>malvids</taxon>
        <taxon>Myrtales</taxon>
        <taxon>Melastomataceae</taxon>
        <taxon>Melastomatoideae</taxon>
        <taxon>Melastomateae</taxon>
        <taxon>Melastoma</taxon>
    </lineage>
</organism>
<gene>
    <name evidence="1" type="ORF">MLD38_031531</name>
</gene>
<proteinExistence type="predicted"/>
<protein>
    <submittedName>
        <fullName evidence="1">Uncharacterized protein</fullName>
    </submittedName>
</protein>
<accession>A0ACB9MR59</accession>
<keyword evidence="2" id="KW-1185">Reference proteome</keyword>
<evidence type="ECO:0000313" key="1">
    <source>
        <dbReference type="EMBL" id="KAI4326193.1"/>
    </source>
</evidence>
<name>A0ACB9MR59_9MYRT</name>